<dbReference type="EMBL" id="LYOS01000003">
    <property type="protein sequence ID" value="OFV67680.1"/>
    <property type="molecule type" value="Genomic_DNA"/>
</dbReference>
<dbReference type="AlphaFoldDB" id="A0A1F2P8L2"/>
<evidence type="ECO:0000313" key="3">
    <source>
        <dbReference type="Proteomes" id="UP000186940"/>
    </source>
</evidence>
<dbReference type="STRING" id="1838285.SCAL_001055"/>
<reference evidence="2" key="1">
    <citation type="submission" date="2016-05" db="EMBL/GenBank/DDBJ databases">
        <title>Microbial consortia oxidize butane by reversing methanogenesis.</title>
        <authorList>
            <person name="Laso-Perez R."/>
            <person name="Richter M."/>
            <person name="Wegener G."/>
            <person name="Musat F."/>
        </authorList>
    </citation>
    <scope>NUCLEOTIDE SEQUENCE [LARGE SCALE GENOMIC DNA]</scope>
    <source>
        <strain evidence="2">BOX2</strain>
    </source>
</reference>
<evidence type="ECO:0000313" key="2">
    <source>
        <dbReference type="EMBL" id="OFV67680.1"/>
    </source>
</evidence>
<feature type="transmembrane region" description="Helical" evidence="1">
    <location>
        <begin position="116"/>
        <end position="133"/>
    </location>
</feature>
<accession>A0A1F2P8L2</accession>
<keyword evidence="3" id="KW-1185">Reference proteome</keyword>
<protein>
    <submittedName>
        <fullName evidence="2">Membrane protein</fullName>
    </submittedName>
</protein>
<keyword evidence="1" id="KW-0472">Membrane</keyword>
<keyword evidence="1" id="KW-0812">Transmembrane</keyword>
<gene>
    <name evidence="2" type="ORF">SCAL_001055</name>
</gene>
<proteinExistence type="predicted"/>
<evidence type="ECO:0000256" key="1">
    <source>
        <dbReference type="SAM" id="Phobius"/>
    </source>
</evidence>
<organism evidence="2 3">
    <name type="scientific">Candidatus Syntropharchaeum caldarium</name>
    <dbReference type="NCBI Taxonomy" id="1838285"/>
    <lineage>
        <taxon>Archaea</taxon>
        <taxon>Methanobacteriati</taxon>
        <taxon>Methanobacteriota</taxon>
        <taxon>Stenosarchaea group</taxon>
        <taxon>Methanomicrobia</taxon>
        <taxon>Methanosarcinales</taxon>
        <taxon>ANME-2 cluster</taxon>
        <taxon>Candidatus Syntropharchaeum</taxon>
    </lineage>
</organism>
<feature type="transmembrane region" description="Helical" evidence="1">
    <location>
        <begin position="82"/>
        <end position="110"/>
    </location>
</feature>
<feature type="transmembrane region" description="Helical" evidence="1">
    <location>
        <begin position="50"/>
        <end position="70"/>
    </location>
</feature>
<comment type="caution">
    <text evidence="2">The sequence shown here is derived from an EMBL/GenBank/DDBJ whole genome shotgun (WGS) entry which is preliminary data.</text>
</comment>
<sequence length="139" mass="15102">MEHSYSRGGEVVLGMILGRRLPGLLLIFLINKPSQTETSKWTKRGAIVGGVWGLVTGILYAWGIFAEGFAGHEFVFPESLKVICLPAYLTHLISTALAGILSLLLFIIWFVGMPTFFGIMIGIGIGLLITVIGKKVLIK</sequence>
<name>A0A1F2P8L2_9EURY</name>
<keyword evidence="1" id="KW-1133">Transmembrane helix</keyword>
<dbReference type="Proteomes" id="UP000186940">
    <property type="component" value="Unassembled WGS sequence"/>
</dbReference>